<evidence type="ECO:0000259" key="3">
    <source>
        <dbReference type="PROSITE" id="PS51820"/>
    </source>
</evidence>
<protein>
    <submittedName>
        <fullName evidence="4">T9SS C-terminal target domain-containing protein</fullName>
    </submittedName>
</protein>
<feature type="domain" description="PA14" evidence="3">
    <location>
        <begin position="883"/>
        <end position="1036"/>
    </location>
</feature>
<dbReference type="Gene3D" id="2.60.40.10">
    <property type="entry name" value="Immunoglobulins"/>
    <property type="match status" value="1"/>
</dbReference>
<comment type="caution">
    <text evidence="4">The sequence shown here is derived from an EMBL/GenBank/DDBJ whole genome shotgun (WGS) entry which is preliminary data.</text>
</comment>
<dbReference type="Gene3D" id="2.160.20.10">
    <property type="entry name" value="Single-stranded right-handed beta-helix, Pectin lyase-like"/>
    <property type="match status" value="1"/>
</dbReference>
<dbReference type="SMART" id="SM00710">
    <property type="entry name" value="PbH1"/>
    <property type="match status" value="8"/>
</dbReference>
<evidence type="ECO:0000313" key="4">
    <source>
        <dbReference type="EMBL" id="RDV16716.1"/>
    </source>
</evidence>
<keyword evidence="1 2" id="KW-0732">Signal</keyword>
<dbReference type="InterPro" id="IPR022409">
    <property type="entry name" value="PKD/Chitinase_dom"/>
</dbReference>
<dbReference type="Gene3D" id="2.60.120.1560">
    <property type="match status" value="2"/>
</dbReference>
<evidence type="ECO:0000256" key="2">
    <source>
        <dbReference type="SAM" id="SignalP"/>
    </source>
</evidence>
<dbReference type="InterPro" id="IPR012334">
    <property type="entry name" value="Pectin_lyas_fold"/>
</dbReference>
<evidence type="ECO:0000313" key="5">
    <source>
        <dbReference type="Proteomes" id="UP000256708"/>
    </source>
</evidence>
<organism evidence="4 5">
    <name type="scientific">Pontibacter diazotrophicus</name>
    <dbReference type="NCBI Taxonomy" id="1400979"/>
    <lineage>
        <taxon>Bacteria</taxon>
        <taxon>Pseudomonadati</taxon>
        <taxon>Bacteroidota</taxon>
        <taxon>Cytophagia</taxon>
        <taxon>Cytophagales</taxon>
        <taxon>Hymenobacteraceae</taxon>
        <taxon>Pontibacter</taxon>
    </lineage>
</organism>
<dbReference type="InterPro" id="IPR013783">
    <property type="entry name" value="Ig-like_fold"/>
</dbReference>
<dbReference type="PANTHER" id="PTHR46769">
    <property type="entry name" value="POLYCYSTIC KIDNEY AND HEPATIC DISEASE 1 (AUTOSOMAL RECESSIVE)-LIKE 1"/>
    <property type="match status" value="1"/>
</dbReference>
<dbReference type="SUPFAM" id="SSF51126">
    <property type="entry name" value="Pectin lyase-like"/>
    <property type="match status" value="1"/>
</dbReference>
<dbReference type="RefSeq" id="WP_115563990.1">
    <property type="nucleotide sequence ID" value="NZ_QRGR01000003.1"/>
</dbReference>
<dbReference type="SUPFAM" id="SSF56988">
    <property type="entry name" value="Anthrax protective antigen"/>
    <property type="match status" value="2"/>
</dbReference>
<dbReference type="Pfam" id="PF22352">
    <property type="entry name" value="K319L-like_PKD"/>
    <property type="match status" value="1"/>
</dbReference>
<keyword evidence="5" id="KW-1185">Reference proteome</keyword>
<feature type="signal peptide" evidence="2">
    <location>
        <begin position="1"/>
        <end position="21"/>
    </location>
</feature>
<dbReference type="PROSITE" id="PS51820">
    <property type="entry name" value="PA14"/>
    <property type="match status" value="2"/>
</dbReference>
<dbReference type="InterPro" id="IPR011658">
    <property type="entry name" value="PA14_dom"/>
</dbReference>
<dbReference type="InterPro" id="IPR006626">
    <property type="entry name" value="PbH1"/>
</dbReference>
<dbReference type="Proteomes" id="UP000256708">
    <property type="component" value="Unassembled WGS sequence"/>
</dbReference>
<dbReference type="NCBIfam" id="TIGR04183">
    <property type="entry name" value="Por_Secre_tail"/>
    <property type="match status" value="1"/>
</dbReference>
<proteinExistence type="predicted"/>
<sequence length="1149" mass="122235">MRLLSLAACVMLVFITYSLEAATYYVSASGKDANTGTSKSQAWASIDKVNETVFVPGDSVLFEGGSTFSGSIYFDSKVRGTASKPIFLGSHGTGRAKISSGSNTGIYVYNSAGFKIENIEFMGSGRTSSESNGIKFYMDLPNNTRLDYIAIDRIEVSGYRYTGISIGSWNGASGFHNVSITNSSVHDNGDGGIGTYGEITPAHRNVYVGNIKVYNNAGLPEKTDSHSGNGIVLGDVDGAIIEHCEAYNNGWLNAWSSGGPVGIWGYRCNNLIIQYNESHHNKTGTTKDGGGFDIDGGCTNSIMQYNYSHDNEGAGYLVAQYVGAPAMKGVIVRYNISENDGRKNGYGAIHLWSSGASGGIQDLEVYNNTIYLTPATSGSPKALCVQSGGAVSAQIRNNIFQVTNSLELVNAAVTAGVKFEGNDYWATGSSAKYKWGSTTYSTLEAWRTATGQEKLNGIASGYSLDPELKQPGQGITLSDTRLLHTLQGYEQKETSPLLGKGIDLAATLNKNTGTTDFYGNSIVQRSTYAIGAHHLTTNSKVCLNSGTVLLDFGTTAGGTYSGPGVTEGKYFNPLSTGTGNKALTYTFTDKNNLQQLTHHTITVIDDSSCPSKSITIVAPTTCSATGSILREHWGNVSGSSVSDIPLSTKPTSTSQLSLFEAPTNLGSSYGARVRGYICPPQTGDYTFFIAGDDNAELWLSTDESQANRKKIASVTGWTYSREWNKYASQKSAAVRLEAGKKYYIEALHKQGWGSGNLAVAWKMPDGKTEAPIAGGMLSPYSSSIANESPVASAGTDKTITLPANSVSLSGSGIDSDGTISSYSWSKVSGPTVTLSGATSANLTVSNLLEGTYVFRLVVTDNGGASVSDDATVTVHPALTTSCSATGSILREHWGDVSGSSVSDIPLSTKPSSTSQLSLFEAPTNLGSSYGARVRGYICPPQTGDYTFFIAGDDNAELWLSTDESQANRKKIASVTGWTYSREWNKYASQKSAAVRLEAGKKYYIEALHKQGWGSGNLAVAWKMPDGTMEAPVAGSKLSPYLATSTGSGLVSASNLQEEEPQLNEAQLKAYPNPFTTDATVQFTLTASEEVSLDLYDIQGRLVRRLYQGTAEANATRSFELTAEGLTRGVYIIRLVTGSKVLTQKIVLEK</sequence>
<accession>A0A3D8LH96</accession>
<dbReference type="EMBL" id="QRGR01000003">
    <property type="protein sequence ID" value="RDV16716.1"/>
    <property type="molecule type" value="Genomic_DNA"/>
</dbReference>
<dbReference type="Pfam" id="PF07691">
    <property type="entry name" value="PA14"/>
    <property type="match status" value="2"/>
</dbReference>
<dbReference type="InterPro" id="IPR052387">
    <property type="entry name" value="Fibrocystin"/>
</dbReference>
<name>A0A3D8LH96_9BACT</name>
<feature type="chain" id="PRO_5017780795" evidence="2">
    <location>
        <begin position="22"/>
        <end position="1149"/>
    </location>
</feature>
<dbReference type="SMART" id="SM00089">
    <property type="entry name" value="PKD"/>
    <property type="match status" value="1"/>
</dbReference>
<dbReference type="InterPro" id="IPR026444">
    <property type="entry name" value="Secre_tail"/>
</dbReference>
<dbReference type="AlphaFoldDB" id="A0A3D8LH96"/>
<dbReference type="Pfam" id="PF18962">
    <property type="entry name" value="Por_Secre_tail"/>
    <property type="match status" value="1"/>
</dbReference>
<evidence type="ECO:0000256" key="1">
    <source>
        <dbReference type="ARBA" id="ARBA00022729"/>
    </source>
</evidence>
<reference evidence="5" key="1">
    <citation type="submission" date="2018-08" db="EMBL/GenBank/DDBJ databases">
        <authorList>
            <person name="Liu Z.-W."/>
            <person name="Du Z.-J."/>
        </authorList>
    </citation>
    <scope>NUCLEOTIDE SEQUENCE [LARGE SCALE GENOMIC DNA]</scope>
    <source>
        <strain evidence="5">H4X</strain>
    </source>
</reference>
<dbReference type="InterPro" id="IPR011050">
    <property type="entry name" value="Pectin_lyase_fold/virulence"/>
</dbReference>
<gene>
    <name evidence="4" type="ORF">DXT99_02725</name>
</gene>
<dbReference type="InterPro" id="IPR037524">
    <property type="entry name" value="PA14/GLEYA"/>
</dbReference>
<feature type="domain" description="PA14" evidence="3">
    <location>
        <begin position="623"/>
        <end position="776"/>
    </location>
</feature>
<dbReference type="OrthoDB" id="3333873at2"/>
<dbReference type="FunFam" id="2.60.40.10:FF:000257">
    <property type="entry name" value="Dyslexia-associated protein KIAA0319-like"/>
    <property type="match status" value="1"/>
</dbReference>
<dbReference type="PANTHER" id="PTHR46769:SF2">
    <property type="entry name" value="FIBROCYSTIN-L ISOFORM 2 PRECURSOR-RELATED"/>
    <property type="match status" value="1"/>
</dbReference>
<dbReference type="SMART" id="SM00758">
    <property type="entry name" value="PA14"/>
    <property type="match status" value="2"/>
</dbReference>
<dbReference type="CDD" id="cd00146">
    <property type="entry name" value="PKD"/>
    <property type="match status" value="1"/>
</dbReference>